<dbReference type="AlphaFoldDB" id="A0A9D1XMB8"/>
<protein>
    <submittedName>
        <fullName evidence="2">Uncharacterized protein</fullName>
    </submittedName>
</protein>
<sequence length="290" mass="33032">MKKMLLALFILLTMVGCNSVKEVKLESQTVNGVKLDIPEDMSSFEIQDDDTKLSSNEASTAFVQISDPMSADGLTAEAFTEADLDDFLEGRKDVKIRELDNKKIINDVSVVFAKVECTNSNDVEIEEYLYFPFYNDGTFQMIQILYSKDQDSSVEYNIDKICNSIELQQTETENNNQQVTFPLTIVNQTSVEIYELYCSTVNTDEWEEELLGSDTIIYPNDQFTINFTLNQTNDLIWDFKMVDIEGTSVNFYNVDFTGCNTSGELFTITVMDGQYYATLNGNTYEGQIEY</sequence>
<feature type="signal peptide" evidence="1">
    <location>
        <begin position="1"/>
        <end position="19"/>
    </location>
</feature>
<organism evidence="2 3">
    <name type="scientific">Candidatus Erysipelatoclostridium merdavium</name>
    <dbReference type="NCBI Taxonomy" id="2838566"/>
    <lineage>
        <taxon>Bacteria</taxon>
        <taxon>Bacillati</taxon>
        <taxon>Bacillota</taxon>
        <taxon>Erysipelotrichia</taxon>
        <taxon>Erysipelotrichales</taxon>
        <taxon>Erysipelotrichales incertae sedis</taxon>
    </lineage>
</organism>
<comment type="caution">
    <text evidence="2">The sequence shown here is derived from an EMBL/GenBank/DDBJ whole genome shotgun (WGS) entry which is preliminary data.</text>
</comment>
<gene>
    <name evidence="2" type="ORF">H9980_06890</name>
</gene>
<dbReference type="EMBL" id="DXET01000148">
    <property type="protein sequence ID" value="HIX81682.1"/>
    <property type="molecule type" value="Genomic_DNA"/>
</dbReference>
<proteinExistence type="predicted"/>
<evidence type="ECO:0000313" key="3">
    <source>
        <dbReference type="Proteomes" id="UP000886724"/>
    </source>
</evidence>
<dbReference type="Proteomes" id="UP000886724">
    <property type="component" value="Unassembled WGS sequence"/>
</dbReference>
<dbReference type="PROSITE" id="PS51257">
    <property type="entry name" value="PROKAR_LIPOPROTEIN"/>
    <property type="match status" value="1"/>
</dbReference>
<name>A0A9D1XMB8_9FIRM</name>
<accession>A0A9D1XMB8</accession>
<evidence type="ECO:0000256" key="1">
    <source>
        <dbReference type="SAM" id="SignalP"/>
    </source>
</evidence>
<reference evidence="2" key="1">
    <citation type="journal article" date="2021" name="PeerJ">
        <title>Extensive microbial diversity within the chicken gut microbiome revealed by metagenomics and culture.</title>
        <authorList>
            <person name="Gilroy R."/>
            <person name="Ravi A."/>
            <person name="Getino M."/>
            <person name="Pursley I."/>
            <person name="Horton D.L."/>
            <person name="Alikhan N.F."/>
            <person name="Baker D."/>
            <person name="Gharbi K."/>
            <person name="Hall N."/>
            <person name="Watson M."/>
            <person name="Adriaenssens E.M."/>
            <person name="Foster-Nyarko E."/>
            <person name="Jarju S."/>
            <person name="Secka A."/>
            <person name="Antonio M."/>
            <person name="Oren A."/>
            <person name="Chaudhuri R.R."/>
            <person name="La Ragione R."/>
            <person name="Hildebrand F."/>
            <person name="Pallen M.J."/>
        </authorList>
    </citation>
    <scope>NUCLEOTIDE SEQUENCE</scope>
    <source>
        <strain evidence="2">ChiGjej1B1-14440</strain>
    </source>
</reference>
<feature type="chain" id="PRO_5038953260" evidence="1">
    <location>
        <begin position="20"/>
        <end position="290"/>
    </location>
</feature>
<reference evidence="2" key="2">
    <citation type="submission" date="2021-04" db="EMBL/GenBank/DDBJ databases">
        <authorList>
            <person name="Gilroy R."/>
        </authorList>
    </citation>
    <scope>NUCLEOTIDE SEQUENCE</scope>
    <source>
        <strain evidence="2">ChiGjej1B1-14440</strain>
    </source>
</reference>
<keyword evidence="1" id="KW-0732">Signal</keyword>
<evidence type="ECO:0000313" key="2">
    <source>
        <dbReference type="EMBL" id="HIX81682.1"/>
    </source>
</evidence>